<dbReference type="SUPFAM" id="SSF54427">
    <property type="entry name" value="NTF2-like"/>
    <property type="match status" value="1"/>
</dbReference>
<evidence type="ECO:0000256" key="1">
    <source>
        <dbReference type="SAM" id="SignalP"/>
    </source>
</evidence>
<dbReference type="RefSeq" id="WP_147033843.1">
    <property type="nucleotide sequence ID" value="NZ_CP042436.1"/>
</dbReference>
<proteinExistence type="predicted"/>
<evidence type="ECO:0000313" key="3">
    <source>
        <dbReference type="EMBL" id="QEC65010.1"/>
    </source>
</evidence>
<reference evidence="3 4" key="1">
    <citation type="journal article" date="2017" name="Curr. Microbiol.">
        <title>Mucilaginibacter ginsenosidivorans sp. nov., Isolated from Soil of Ginseng Field.</title>
        <authorList>
            <person name="Kim M.M."/>
            <person name="Siddiqi M.Z."/>
            <person name="Im W.T."/>
        </authorList>
    </citation>
    <scope>NUCLEOTIDE SEQUENCE [LARGE SCALE GENOMIC DNA]</scope>
    <source>
        <strain evidence="3 4">Gsoil 3017</strain>
    </source>
</reference>
<feature type="chain" id="PRO_5022849392" evidence="1">
    <location>
        <begin position="20"/>
        <end position="144"/>
    </location>
</feature>
<dbReference type="Gene3D" id="3.10.450.50">
    <property type="match status" value="1"/>
</dbReference>
<evidence type="ECO:0000313" key="4">
    <source>
        <dbReference type="Proteomes" id="UP000321479"/>
    </source>
</evidence>
<accession>A0A5B8V0P6</accession>
<dbReference type="InterPro" id="IPR032710">
    <property type="entry name" value="NTF2-like_dom_sf"/>
</dbReference>
<evidence type="ECO:0000259" key="2">
    <source>
        <dbReference type="Pfam" id="PF14534"/>
    </source>
</evidence>
<keyword evidence="4" id="KW-1185">Reference proteome</keyword>
<dbReference type="AlphaFoldDB" id="A0A5B8V0P6"/>
<gene>
    <name evidence="3" type="ORF">FRZ54_21360</name>
</gene>
<name>A0A5B8V0P6_9SPHI</name>
<dbReference type="OrthoDB" id="8114763at2"/>
<dbReference type="InterPro" id="IPR027843">
    <property type="entry name" value="DUF4440"/>
</dbReference>
<dbReference type="Proteomes" id="UP000321479">
    <property type="component" value="Chromosome"/>
</dbReference>
<dbReference type="Pfam" id="PF14534">
    <property type="entry name" value="DUF4440"/>
    <property type="match status" value="1"/>
</dbReference>
<keyword evidence="1" id="KW-0732">Signal</keyword>
<dbReference type="EMBL" id="CP042436">
    <property type="protein sequence ID" value="QEC65010.1"/>
    <property type="molecule type" value="Genomic_DNA"/>
</dbReference>
<protein>
    <submittedName>
        <fullName evidence="3">Nuclear transport factor 2 family protein</fullName>
    </submittedName>
</protein>
<feature type="domain" description="DUF4440" evidence="2">
    <location>
        <begin position="29"/>
        <end position="131"/>
    </location>
</feature>
<organism evidence="3 4">
    <name type="scientific">Mucilaginibacter ginsenosidivorans</name>
    <dbReference type="NCBI Taxonomy" id="398053"/>
    <lineage>
        <taxon>Bacteria</taxon>
        <taxon>Pseudomonadati</taxon>
        <taxon>Bacteroidota</taxon>
        <taxon>Sphingobacteriia</taxon>
        <taxon>Sphingobacteriales</taxon>
        <taxon>Sphingobacteriaceae</taxon>
        <taxon>Mucilaginibacter</taxon>
    </lineage>
</organism>
<sequence>MKTLLVWLIAILSLQNCFAQNKDVATLKQLNAVWIASYVTRDTAKMGGVFAEDLVLTNPSGKTFHKRDILKGVVSPNQECLSSKIDTVSVRLFGNIGIINAEITVVVKASGKTDTVHTNYMDVYEKRHGRWYAVAAHVTLLDAK</sequence>
<feature type="signal peptide" evidence="1">
    <location>
        <begin position="1"/>
        <end position="19"/>
    </location>
</feature>
<dbReference type="KEGG" id="mgin:FRZ54_21360"/>